<dbReference type="Proteomes" id="UP000597507">
    <property type="component" value="Unassembled WGS sequence"/>
</dbReference>
<dbReference type="RefSeq" id="WP_188903383.1">
    <property type="nucleotide sequence ID" value="NZ_BMKS01000017.1"/>
</dbReference>
<dbReference type="AlphaFoldDB" id="A0A8J2ZF44"/>
<organism evidence="3 4">
    <name type="scientific">Caldovatus sediminis</name>
    <dbReference type="NCBI Taxonomy" id="2041189"/>
    <lineage>
        <taxon>Bacteria</taxon>
        <taxon>Pseudomonadati</taxon>
        <taxon>Pseudomonadota</taxon>
        <taxon>Alphaproteobacteria</taxon>
        <taxon>Acetobacterales</taxon>
        <taxon>Roseomonadaceae</taxon>
        <taxon>Caldovatus</taxon>
    </lineage>
</organism>
<comment type="caution">
    <text evidence="3">The sequence shown here is derived from an EMBL/GenBank/DDBJ whole genome shotgun (WGS) entry which is preliminary data.</text>
</comment>
<keyword evidence="2" id="KW-0812">Transmembrane</keyword>
<protein>
    <recommendedName>
        <fullName evidence="5">Anti-sigma factor</fullName>
    </recommendedName>
</protein>
<name>A0A8J2ZF44_9PROT</name>
<gene>
    <name evidence="3" type="ORF">GCM10010964_39420</name>
</gene>
<evidence type="ECO:0000256" key="1">
    <source>
        <dbReference type="SAM" id="MobiDB-lite"/>
    </source>
</evidence>
<evidence type="ECO:0000313" key="3">
    <source>
        <dbReference type="EMBL" id="GGG48109.1"/>
    </source>
</evidence>
<keyword evidence="2" id="KW-0472">Membrane</keyword>
<evidence type="ECO:0008006" key="5">
    <source>
        <dbReference type="Google" id="ProtNLM"/>
    </source>
</evidence>
<keyword evidence="4" id="KW-1185">Reference proteome</keyword>
<sequence>MTEPRDQPPIGEDDLQAYVDERLDAARLAHVRRYLAEHPEAAARVRAFAAQRDALRSALAHKASEPIPARLRVAHLRAGLRQRRWRQLRGAAAAVLLVLLGAGAGWLARGGWMGPAAPDAPPMAEAAAAHRVFAQEARRPAVLVAADADDLADWLTERLRTPVVVPDLLAAGFRPLDGHLLPSPHGPAGVVMYERVGGDTRLSFYVRPAPGTPAEPLRCADHPGGYVTYYWFDGRLGYAVTAALPREELREVAFAAAREVRAGPRRRADTRMASGQASPRVCVG</sequence>
<keyword evidence="2" id="KW-1133">Transmembrane helix</keyword>
<evidence type="ECO:0000256" key="2">
    <source>
        <dbReference type="SAM" id="Phobius"/>
    </source>
</evidence>
<accession>A0A8J2ZF44</accession>
<feature type="region of interest" description="Disordered" evidence="1">
    <location>
        <begin position="265"/>
        <end position="284"/>
    </location>
</feature>
<evidence type="ECO:0000313" key="4">
    <source>
        <dbReference type="Proteomes" id="UP000597507"/>
    </source>
</evidence>
<feature type="transmembrane region" description="Helical" evidence="2">
    <location>
        <begin position="90"/>
        <end position="108"/>
    </location>
</feature>
<reference evidence="3 4" key="1">
    <citation type="journal article" date="2014" name="Int. J. Syst. Evol. Microbiol.">
        <title>Complete genome sequence of Corynebacterium casei LMG S-19264T (=DSM 44701T), isolated from a smear-ripened cheese.</title>
        <authorList>
            <consortium name="US DOE Joint Genome Institute (JGI-PGF)"/>
            <person name="Walter F."/>
            <person name="Albersmeier A."/>
            <person name="Kalinowski J."/>
            <person name="Ruckert C."/>
        </authorList>
    </citation>
    <scope>NUCLEOTIDE SEQUENCE [LARGE SCALE GENOMIC DNA]</scope>
    <source>
        <strain evidence="3 4">CGMCC 1.16330</strain>
    </source>
</reference>
<dbReference type="EMBL" id="BMKS01000017">
    <property type="protein sequence ID" value="GGG48109.1"/>
    <property type="molecule type" value="Genomic_DNA"/>
</dbReference>
<proteinExistence type="predicted"/>